<sequence>MLVRVIVNLKSGVPDDVAAGKLAELQELGFSQVQHVRVGKWFLLDLDLNDPVEAKRLAEELCQRVLASGVIEDYQVQF</sequence>
<dbReference type="PANTHER" id="PTHR34696">
    <property type="entry name" value="PHOSPHORIBOSYLFORMYLGLYCINAMIDINE SYNTHASE SUBUNIT PURS"/>
    <property type="match status" value="1"/>
</dbReference>
<keyword evidence="1" id="KW-0963">Cytoplasm</keyword>
<evidence type="ECO:0000256" key="4">
    <source>
        <dbReference type="ARBA" id="ARBA00022755"/>
    </source>
</evidence>
<evidence type="ECO:0000256" key="6">
    <source>
        <dbReference type="NCBIfam" id="TIGR00302"/>
    </source>
</evidence>
<evidence type="ECO:0000256" key="1">
    <source>
        <dbReference type="ARBA" id="ARBA00022490"/>
    </source>
</evidence>
<dbReference type="GO" id="GO:0004642">
    <property type="term" value="F:phosphoribosylformylglycinamidine synthase activity"/>
    <property type="evidence" value="ECO:0007669"/>
    <property type="project" value="UniProtKB-UniRule"/>
</dbReference>
<keyword evidence="3" id="KW-0547">Nucleotide-binding</keyword>
<dbReference type="EMBL" id="MFFB01000016">
    <property type="protein sequence ID" value="OGE94519.1"/>
    <property type="molecule type" value="Genomic_DNA"/>
</dbReference>
<dbReference type="AlphaFoldDB" id="A0A1F5PX79"/>
<dbReference type="PANTHER" id="PTHR34696:SF1">
    <property type="entry name" value="PHOSPHORIBOSYLFORMYLGLYCINAMIDINE SYNTHASE SUBUNIT PURS"/>
    <property type="match status" value="1"/>
</dbReference>
<gene>
    <name evidence="7" type="ORF">A3B10_02555</name>
</gene>
<dbReference type="Proteomes" id="UP000177281">
    <property type="component" value="Unassembled WGS sequence"/>
</dbReference>
<evidence type="ECO:0000256" key="5">
    <source>
        <dbReference type="ARBA" id="ARBA00022840"/>
    </source>
</evidence>
<dbReference type="InterPro" id="IPR003850">
    <property type="entry name" value="PurS"/>
</dbReference>
<dbReference type="SUPFAM" id="SSF82697">
    <property type="entry name" value="PurS-like"/>
    <property type="match status" value="1"/>
</dbReference>
<evidence type="ECO:0000313" key="7">
    <source>
        <dbReference type="EMBL" id="OGE94519.1"/>
    </source>
</evidence>
<dbReference type="GO" id="GO:0009152">
    <property type="term" value="P:purine ribonucleotide biosynthetic process"/>
    <property type="evidence" value="ECO:0007669"/>
    <property type="project" value="UniProtKB-UniRule"/>
</dbReference>
<reference evidence="7 8" key="1">
    <citation type="journal article" date="2016" name="Nat. Commun.">
        <title>Thousands of microbial genomes shed light on interconnected biogeochemical processes in an aquifer system.</title>
        <authorList>
            <person name="Anantharaman K."/>
            <person name="Brown C.T."/>
            <person name="Hug L.A."/>
            <person name="Sharon I."/>
            <person name="Castelle C.J."/>
            <person name="Probst A.J."/>
            <person name="Thomas B.C."/>
            <person name="Singh A."/>
            <person name="Wilkins M.J."/>
            <person name="Karaoz U."/>
            <person name="Brodie E.L."/>
            <person name="Williams K.H."/>
            <person name="Hubbard S.S."/>
            <person name="Banfield J.F."/>
        </authorList>
    </citation>
    <scope>NUCLEOTIDE SEQUENCE [LARGE SCALE GENOMIC DNA]</scope>
</reference>
<evidence type="ECO:0000256" key="2">
    <source>
        <dbReference type="ARBA" id="ARBA00022598"/>
    </source>
</evidence>
<evidence type="ECO:0000313" key="8">
    <source>
        <dbReference type="Proteomes" id="UP000177281"/>
    </source>
</evidence>
<protein>
    <recommendedName>
        <fullName evidence="6">Phosphoribosylformylglycinamidine synthase subunit PurS</fullName>
    </recommendedName>
</protein>
<dbReference type="Gene3D" id="3.30.1280.10">
    <property type="entry name" value="Phosphoribosylformylglycinamidine synthase subunit PurS"/>
    <property type="match status" value="1"/>
</dbReference>
<comment type="caution">
    <text evidence="7">The sequence shown here is derived from an EMBL/GenBank/DDBJ whole genome shotgun (WGS) entry which is preliminary data.</text>
</comment>
<organism evidence="7 8">
    <name type="scientific">Candidatus Doudnabacteria bacterium RIFCSPLOWO2_01_FULL_44_21</name>
    <dbReference type="NCBI Taxonomy" id="1817841"/>
    <lineage>
        <taxon>Bacteria</taxon>
        <taxon>Candidatus Doudnaibacteriota</taxon>
    </lineage>
</organism>
<dbReference type="Pfam" id="PF02700">
    <property type="entry name" value="PurS"/>
    <property type="match status" value="1"/>
</dbReference>
<dbReference type="NCBIfam" id="TIGR00302">
    <property type="entry name" value="phosphoribosylformylglycinamidine synthase subunit PurS"/>
    <property type="match status" value="1"/>
</dbReference>
<dbReference type="STRING" id="1817841.A3B10_02555"/>
<dbReference type="InterPro" id="IPR036604">
    <property type="entry name" value="PurS-like_sf"/>
</dbReference>
<accession>A0A1F5PX79</accession>
<proteinExistence type="predicted"/>
<name>A0A1F5PX79_9BACT</name>
<dbReference type="GO" id="GO:0005524">
    <property type="term" value="F:ATP binding"/>
    <property type="evidence" value="ECO:0007669"/>
    <property type="project" value="UniProtKB-KW"/>
</dbReference>
<evidence type="ECO:0000256" key="3">
    <source>
        <dbReference type="ARBA" id="ARBA00022741"/>
    </source>
</evidence>
<keyword evidence="4" id="KW-0658">Purine biosynthesis</keyword>
<keyword evidence="5" id="KW-0067">ATP-binding</keyword>
<keyword evidence="2" id="KW-0436">Ligase</keyword>